<proteinExistence type="predicted"/>
<dbReference type="Proteomes" id="UP000053555">
    <property type="component" value="Unassembled WGS sequence"/>
</dbReference>
<accession>A0A0B2Q2B0</accession>
<sequence length="112" mass="12299">MGTNSEEHGGSGKPNVVIPPQIIAEAISMIHDIDIRNGTKHWVSEAQRNYWRVLLDASALVLGKGRLYLGLHRPDFLVCCLDNTHSNPSRITCLLVRTKSFDTSTASSQVNG</sequence>
<organism evidence="1">
    <name type="scientific">Glycine soja</name>
    <name type="common">Wild soybean</name>
    <dbReference type="NCBI Taxonomy" id="3848"/>
    <lineage>
        <taxon>Eukaryota</taxon>
        <taxon>Viridiplantae</taxon>
        <taxon>Streptophyta</taxon>
        <taxon>Embryophyta</taxon>
        <taxon>Tracheophyta</taxon>
        <taxon>Spermatophyta</taxon>
        <taxon>Magnoliopsida</taxon>
        <taxon>eudicotyledons</taxon>
        <taxon>Gunneridae</taxon>
        <taxon>Pentapetalae</taxon>
        <taxon>rosids</taxon>
        <taxon>fabids</taxon>
        <taxon>Fabales</taxon>
        <taxon>Fabaceae</taxon>
        <taxon>Papilionoideae</taxon>
        <taxon>50 kb inversion clade</taxon>
        <taxon>NPAAA clade</taxon>
        <taxon>indigoferoid/millettioid clade</taxon>
        <taxon>Phaseoleae</taxon>
        <taxon>Glycine</taxon>
        <taxon>Glycine subgen. Soja</taxon>
    </lineage>
</organism>
<protein>
    <submittedName>
        <fullName evidence="1">Uncharacterized protein</fullName>
    </submittedName>
</protein>
<name>A0A0B2Q2B0_GLYSO</name>
<evidence type="ECO:0000313" key="1">
    <source>
        <dbReference type="EMBL" id="KHN14113.1"/>
    </source>
</evidence>
<gene>
    <name evidence="1" type="ORF">glysoja_033340</name>
</gene>
<dbReference type="EMBL" id="KN661865">
    <property type="protein sequence ID" value="KHN14113.1"/>
    <property type="molecule type" value="Genomic_DNA"/>
</dbReference>
<dbReference type="AlphaFoldDB" id="A0A0B2Q2B0"/>
<reference evidence="1" key="1">
    <citation type="submission" date="2014-07" db="EMBL/GenBank/DDBJ databases">
        <title>Identification of a novel salt tolerance gene in wild soybean by whole-genome sequencing.</title>
        <authorList>
            <person name="Lam H.-M."/>
            <person name="Qi X."/>
            <person name="Li M.-W."/>
            <person name="Liu X."/>
            <person name="Xie M."/>
            <person name="Ni M."/>
            <person name="Xu X."/>
        </authorList>
    </citation>
    <scope>NUCLEOTIDE SEQUENCE [LARGE SCALE GENOMIC DNA]</scope>
    <source>
        <tissue evidence="1">Root</tissue>
    </source>
</reference>